<name>A0ABZ2U6D7_9ACTN</name>
<dbReference type="EMBL" id="CP136137">
    <property type="protein sequence ID" value="WYY08426.1"/>
    <property type="molecule type" value="Genomic_DNA"/>
</dbReference>
<accession>A0ABZ2U6D7</accession>
<dbReference type="Gene3D" id="1.10.357.10">
    <property type="entry name" value="Tetracycline Repressor, domain 2"/>
    <property type="match status" value="1"/>
</dbReference>
<keyword evidence="1" id="KW-0805">Transcription regulation</keyword>
<dbReference type="PANTHER" id="PTHR47506:SF3">
    <property type="entry name" value="HTH-TYPE TRANSCRIPTIONAL REGULATOR LMRA"/>
    <property type="match status" value="1"/>
</dbReference>
<evidence type="ECO:0000256" key="1">
    <source>
        <dbReference type="ARBA" id="ARBA00023015"/>
    </source>
</evidence>
<keyword evidence="7" id="KW-1185">Reference proteome</keyword>
<organism evidence="6 7">
    <name type="scientific">Gordonia hydrophobica</name>
    <dbReference type="NCBI Taxonomy" id="40516"/>
    <lineage>
        <taxon>Bacteria</taxon>
        <taxon>Bacillati</taxon>
        <taxon>Actinomycetota</taxon>
        <taxon>Actinomycetes</taxon>
        <taxon>Mycobacteriales</taxon>
        <taxon>Gordoniaceae</taxon>
        <taxon>Gordonia</taxon>
    </lineage>
</organism>
<dbReference type="PANTHER" id="PTHR47506">
    <property type="entry name" value="TRANSCRIPTIONAL REGULATORY PROTEIN"/>
    <property type="match status" value="1"/>
</dbReference>
<dbReference type="SUPFAM" id="SSF48498">
    <property type="entry name" value="Tetracyclin repressor-like, C-terminal domain"/>
    <property type="match status" value="1"/>
</dbReference>
<dbReference type="InterPro" id="IPR054156">
    <property type="entry name" value="YxaF_TetR_C"/>
</dbReference>
<dbReference type="InterPro" id="IPR001647">
    <property type="entry name" value="HTH_TetR"/>
</dbReference>
<dbReference type="Pfam" id="PF21993">
    <property type="entry name" value="TetR_C_13_2"/>
    <property type="match status" value="1"/>
</dbReference>
<dbReference type="Proteomes" id="UP001479933">
    <property type="component" value="Chromosome"/>
</dbReference>
<evidence type="ECO:0000256" key="2">
    <source>
        <dbReference type="ARBA" id="ARBA00023125"/>
    </source>
</evidence>
<dbReference type="RefSeq" id="WP_307825415.1">
    <property type="nucleotide sequence ID" value="NZ_CP136137.1"/>
</dbReference>
<gene>
    <name evidence="6" type="ORF">RVF87_04955</name>
</gene>
<evidence type="ECO:0000313" key="6">
    <source>
        <dbReference type="EMBL" id="WYY08426.1"/>
    </source>
</evidence>
<evidence type="ECO:0000256" key="3">
    <source>
        <dbReference type="ARBA" id="ARBA00023163"/>
    </source>
</evidence>
<dbReference type="InterPro" id="IPR009057">
    <property type="entry name" value="Homeodomain-like_sf"/>
</dbReference>
<dbReference type="PROSITE" id="PS50977">
    <property type="entry name" value="HTH_TETR_2"/>
    <property type="match status" value="1"/>
</dbReference>
<keyword evidence="3" id="KW-0804">Transcription</keyword>
<evidence type="ECO:0000256" key="4">
    <source>
        <dbReference type="PROSITE-ProRule" id="PRU00335"/>
    </source>
</evidence>
<evidence type="ECO:0000259" key="5">
    <source>
        <dbReference type="PROSITE" id="PS50977"/>
    </source>
</evidence>
<feature type="domain" description="HTH tetR-type" evidence="5">
    <location>
        <begin position="5"/>
        <end position="65"/>
    </location>
</feature>
<proteinExistence type="predicted"/>
<feature type="DNA-binding region" description="H-T-H motif" evidence="4">
    <location>
        <begin position="28"/>
        <end position="47"/>
    </location>
</feature>
<dbReference type="SUPFAM" id="SSF46689">
    <property type="entry name" value="Homeodomain-like"/>
    <property type="match status" value="1"/>
</dbReference>
<dbReference type="InterPro" id="IPR036271">
    <property type="entry name" value="Tet_transcr_reg_TetR-rel_C_sf"/>
</dbReference>
<protein>
    <submittedName>
        <fullName evidence="6">TetR/AcrR family transcriptional regulator</fullName>
    </submittedName>
</protein>
<reference evidence="6 7" key="1">
    <citation type="journal article" date="2023" name="Virus Evol.">
        <title>Computational host range prediction-The good, the bad, and the ugly.</title>
        <authorList>
            <person name="Howell A.A."/>
            <person name="Versoza C.J."/>
            <person name="Pfeifer S.P."/>
        </authorList>
    </citation>
    <scope>NUCLEOTIDE SEQUENCE [LARGE SCALE GENOMIC DNA]</scope>
    <source>
        <strain evidence="6 7">1610/1b</strain>
    </source>
</reference>
<sequence>MAGTDSPRAAMIRCAADLIARHGVAGTSVGDVLAASGAARGSVYYHFPGGRAQLMDEAVRHAGEVLGAELNVARRLPPRRAVAAIAAIWRTRLVASDFAVGCPIGAGAQARGSDPDAADAGEEVFLQWGHLLSARLREEGFDDRRADDVADTILATIQGAVVLCRARRSPEPLDRVVADLQELLTRTDVGEIEDEELGSGTAGESRLR</sequence>
<keyword evidence="2 4" id="KW-0238">DNA-binding</keyword>
<dbReference type="Pfam" id="PF00440">
    <property type="entry name" value="TetR_N"/>
    <property type="match status" value="1"/>
</dbReference>
<evidence type="ECO:0000313" key="7">
    <source>
        <dbReference type="Proteomes" id="UP001479933"/>
    </source>
</evidence>